<reference evidence="2" key="1">
    <citation type="submission" date="2016-10" db="EMBL/GenBank/DDBJ databases">
        <authorList>
            <person name="Varghese N."/>
            <person name="Submissions S."/>
        </authorList>
    </citation>
    <scope>NUCLEOTIDE SEQUENCE [LARGE SCALE GENOMIC DNA]</scope>
    <source>
        <strain evidence="2">DSM 44498</strain>
    </source>
</reference>
<accession>A0A1H4MDC0</accession>
<proteinExistence type="predicted"/>
<evidence type="ECO:0000313" key="2">
    <source>
        <dbReference type="Proteomes" id="UP000183561"/>
    </source>
</evidence>
<dbReference type="InterPro" id="IPR029069">
    <property type="entry name" value="HotDog_dom_sf"/>
</dbReference>
<dbReference type="Gene3D" id="3.10.129.10">
    <property type="entry name" value="Hotdog Thioesterase"/>
    <property type="match status" value="1"/>
</dbReference>
<dbReference type="CDD" id="cd03443">
    <property type="entry name" value="PaaI_thioesterase"/>
    <property type="match status" value="1"/>
</dbReference>
<dbReference type="SUPFAM" id="SSF54637">
    <property type="entry name" value="Thioesterase/thiol ester dehydrase-isomerase"/>
    <property type="match status" value="1"/>
</dbReference>
<dbReference type="EMBL" id="FNSV01000005">
    <property type="protein sequence ID" value="SEB81100.1"/>
    <property type="molecule type" value="Genomic_DNA"/>
</dbReference>
<organism evidence="1 2">
    <name type="scientific">Rhodococcus koreensis</name>
    <dbReference type="NCBI Taxonomy" id="99653"/>
    <lineage>
        <taxon>Bacteria</taxon>
        <taxon>Bacillati</taxon>
        <taxon>Actinomycetota</taxon>
        <taxon>Actinomycetes</taxon>
        <taxon>Mycobacteriales</taxon>
        <taxon>Nocardiaceae</taxon>
        <taxon>Rhodococcus</taxon>
    </lineage>
</organism>
<keyword evidence="2" id="KW-1185">Reference proteome</keyword>
<sequence length="170" mass="18664">MNNPTVQEYSTGSTKSTSLRLWNTLRQLPLGKQLFTTGVCFKAPYFGTIHPEITILEPARCEVRAPNRRGSRNHLGTFHAIASCNMAELAAGMMTDVTVPVTHRWIPVGMTVEYLAKAATDMRTVAAIDAIPAFGDDPVDLEVPVEVLTTDGTVAVRARITMRVARKKHD</sequence>
<dbReference type="Proteomes" id="UP000183561">
    <property type="component" value="Unassembled WGS sequence"/>
</dbReference>
<protein>
    <submittedName>
        <fullName evidence="1">Acyl-coenzyme A thioesterase PaaI, contains HGG motif</fullName>
    </submittedName>
</protein>
<dbReference type="AlphaFoldDB" id="A0A1H4MDC0"/>
<dbReference type="Pfam" id="PF14539">
    <property type="entry name" value="DUF4442"/>
    <property type="match status" value="1"/>
</dbReference>
<dbReference type="RefSeq" id="WP_244163564.1">
    <property type="nucleotide sequence ID" value="NZ_FNSV01000005.1"/>
</dbReference>
<gene>
    <name evidence="1" type="ORF">SAMN04490239_1759</name>
</gene>
<name>A0A1H4MDC0_9NOCA</name>
<evidence type="ECO:0000313" key="1">
    <source>
        <dbReference type="EMBL" id="SEB81100.1"/>
    </source>
</evidence>
<dbReference type="InterPro" id="IPR027961">
    <property type="entry name" value="DUF4442"/>
</dbReference>